<evidence type="ECO:0000256" key="4">
    <source>
        <dbReference type="RuleBase" id="RU364105"/>
    </source>
</evidence>
<dbReference type="GO" id="GO:0006412">
    <property type="term" value="P:translation"/>
    <property type="evidence" value="ECO:0007669"/>
    <property type="project" value="InterPro"/>
</dbReference>
<evidence type="ECO:0000256" key="3">
    <source>
        <dbReference type="ARBA" id="ARBA00023274"/>
    </source>
</evidence>
<accession>A0A023BC48</accession>
<dbReference type="OrthoDB" id="1724687at2759"/>
<dbReference type="GO" id="GO:0022627">
    <property type="term" value="C:cytosolic small ribosomal subunit"/>
    <property type="evidence" value="ECO:0007669"/>
    <property type="project" value="TreeGrafter"/>
</dbReference>
<dbReference type="GO" id="GO:0003735">
    <property type="term" value="F:structural constituent of ribosome"/>
    <property type="evidence" value="ECO:0007669"/>
    <property type="project" value="InterPro"/>
</dbReference>
<dbReference type="InterPro" id="IPR000554">
    <property type="entry name" value="Ribosomal_eS7"/>
</dbReference>
<dbReference type="eggNOG" id="KOG3320">
    <property type="taxonomic scope" value="Eukaryota"/>
</dbReference>
<evidence type="ECO:0000313" key="6">
    <source>
        <dbReference type="Proteomes" id="UP000019763"/>
    </source>
</evidence>
<keyword evidence="6" id="KW-1185">Reference proteome</keyword>
<name>A0A023BC48_GRENI</name>
<dbReference type="AlphaFoldDB" id="A0A023BC48"/>
<evidence type="ECO:0000313" key="5">
    <source>
        <dbReference type="EMBL" id="EZG82122.1"/>
    </source>
</evidence>
<comment type="similarity">
    <text evidence="1 4">Belongs to the eukaryotic ribosomal protein eS7 family.</text>
</comment>
<dbReference type="RefSeq" id="XP_011129040.1">
    <property type="nucleotide sequence ID" value="XM_011130738.1"/>
</dbReference>
<evidence type="ECO:0000256" key="1">
    <source>
        <dbReference type="ARBA" id="ARBA00007820"/>
    </source>
</evidence>
<dbReference type="PANTHER" id="PTHR11278">
    <property type="entry name" value="40S RIBOSOMAL PROTEIN S7"/>
    <property type="match status" value="1"/>
</dbReference>
<reference evidence="5" key="1">
    <citation type="submission" date="2013-12" db="EMBL/GenBank/DDBJ databases">
        <authorList>
            <person name="Omoto C.K."/>
            <person name="Sibley D."/>
            <person name="Venepally P."/>
            <person name="Hadjithomas M."/>
            <person name="Karamycheva S."/>
            <person name="Brunk B."/>
            <person name="Roos D."/>
            <person name="Caler E."/>
            <person name="Lorenzi H."/>
        </authorList>
    </citation>
    <scope>NUCLEOTIDE SEQUENCE</scope>
</reference>
<dbReference type="GO" id="GO:0042274">
    <property type="term" value="P:ribosomal small subunit biogenesis"/>
    <property type="evidence" value="ECO:0007669"/>
    <property type="project" value="TreeGrafter"/>
</dbReference>
<dbReference type="VEuPathDB" id="CryptoDB:GNI_017500"/>
<comment type="caution">
    <text evidence="5">The sequence shown here is derived from an EMBL/GenBank/DDBJ whole genome shotgun (WGS) entry which is preliminary data.</text>
</comment>
<gene>
    <name evidence="5" type="ORF">GNI_017500</name>
</gene>
<dbReference type="OMA" id="HKMYTAR"/>
<dbReference type="EMBL" id="AFNH02000127">
    <property type="protein sequence ID" value="EZG82122.1"/>
    <property type="molecule type" value="Genomic_DNA"/>
</dbReference>
<keyword evidence="2 4" id="KW-0689">Ribosomal protein</keyword>
<dbReference type="GO" id="GO:0006364">
    <property type="term" value="P:rRNA processing"/>
    <property type="evidence" value="ECO:0007669"/>
    <property type="project" value="TreeGrafter"/>
</dbReference>
<dbReference type="Pfam" id="PF01251">
    <property type="entry name" value="Ribosomal_S7e"/>
    <property type="match status" value="1"/>
</dbReference>
<dbReference type="PANTHER" id="PTHR11278:SF0">
    <property type="entry name" value="SMALL RIBOSOMAL SUBUNIT PROTEIN ES7"/>
    <property type="match status" value="1"/>
</dbReference>
<dbReference type="GeneID" id="22910904"/>
<dbReference type="GO" id="GO:0032040">
    <property type="term" value="C:small-subunit processome"/>
    <property type="evidence" value="ECO:0007669"/>
    <property type="project" value="TreeGrafter"/>
</dbReference>
<evidence type="ECO:0000256" key="2">
    <source>
        <dbReference type="ARBA" id="ARBA00022980"/>
    </source>
</evidence>
<organism evidence="5 6">
    <name type="scientific">Gregarina niphandrodes</name>
    <name type="common">Septate eugregarine</name>
    <dbReference type="NCBI Taxonomy" id="110365"/>
    <lineage>
        <taxon>Eukaryota</taxon>
        <taxon>Sar</taxon>
        <taxon>Alveolata</taxon>
        <taxon>Apicomplexa</taxon>
        <taxon>Conoidasida</taxon>
        <taxon>Gregarinasina</taxon>
        <taxon>Eugregarinorida</taxon>
        <taxon>Gregarinidae</taxon>
        <taxon>Gregarina</taxon>
    </lineage>
</organism>
<protein>
    <recommendedName>
        <fullName evidence="4">40S ribosomal protein S7</fullName>
    </recommendedName>
</protein>
<proteinExistence type="inferred from homology"/>
<sequence length="186" mass="20598">MASTTDPLMQEVEQACQDIAGSSTSKELRASLSNIKIVKVVPVEVESTGKKALIVVVPYTQYKNQIKPNQGRCITELEKKTKRHVCIVALRTMLKPKSLQVGMAHRPYSRSLTAVQTALLDDISGPAEICGKRTRIGVDGKQCLKIYLDPKDKAKDNIEEKLATYGAVYQAITHKPCVFEFADYTL</sequence>
<dbReference type="Proteomes" id="UP000019763">
    <property type="component" value="Unassembled WGS sequence"/>
</dbReference>
<keyword evidence="3 4" id="KW-0687">Ribonucleoprotein</keyword>
<dbReference type="GO" id="GO:0030686">
    <property type="term" value="C:90S preribosome"/>
    <property type="evidence" value="ECO:0007669"/>
    <property type="project" value="TreeGrafter"/>
</dbReference>